<proteinExistence type="predicted"/>
<keyword evidence="3" id="KW-1185">Reference proteome</keyword>
<keyword evidence="1" id="KW-0472">Membrane</keyword>
<protein>
    <recommendedName>
        <fullName evidence="4">Cardiolipin synthase N-terminal domain-containing protein</fullName>
    </recommendedName>
</protein>
<dbReference type="RefSeq" id="WP_050002043.1">
    <property type="nucleotide sequence ID" value="NZ_CP008887.1"/>
</dbReference>
<keyword evidence="1" id="KW-1133">Transmembrane helix</keyword>
<evidence type="ECO:0000313" key="2">
    <source>
        <dbReference type="EMBL" id="AIU69059.1"/>
    </source>
</evidence>
<dbReference type="KEGG" id="teu:TEU_01170"/>
<organism evidence="2 3">
    <name type="scientific">Thermococcus eurythermalis</name>
    <dbReference type="NCBI Taxonomy" id="1505907"/>
    <lineage>
        <taxon>Archaea</taxon>
        <taxon>Methanobacteriati</taxon>
        <taxon>Methanobacteriota</taxon>
        <taxon>Thermococci</taxon>
        <taxon>Thermococcales</taxon>
        <taxon>Thermococcaceae</taxon>
        <taxon>Thermococcus</taxon>
    </lineage>
</organism>
<accession>A0A097QRF0</accession>
<evidence type="ECO:0000313" key="3">
    <source>
        <dbReference type="Proteomes" id="UP000029980"/>
    </source>
</evidence>
<name>A0A097QRF0_9EURY</name>
<feature type="transmembrane region" description="Helical" evidence="1">
    <location>
        <begin position="40"/>
        <end position="59"/>
    </location>
</feature>
<dbReference type="EMBL" id="CP008887">
    <property type="protein sequence ID" value="AIU69059.1"/>
    <property type="molecule type" value="Genomic_DNA"/>
</dbReference>
<dbReference type="HOGENOM" id="CLU_176001_1_0_2"/>
<sequence length="83" mass="9796">MFDVVIEIWCLIWVLNIAGFAWVTYDVIKKQKLMPDSEKVMWILLAFLFGSFVALVYAISIKLSGKYEEVEFEKKENEDVKVW</sequence>
<dbReference type="OrthoDB" id="100026at2157"/>
<dbReference type="AlphaFoldDB" id="A0A097QRF0"/>
<gene>
    <name evidence="2" type="ORF">TEU_01170</name>
</gene>
<reference evidence="2 3" key="1">
    <citation type="journal article" date="2015" name="Int. J. Syst. Evol. Microbiol.">
        <title>Thermococcus eurythermalis sp. nov., a conditional piezophilic hyperthermophilic archaeon with a wide temperature range isolated from an oil-immersed chimney in the Guaymas Basin.</title>
        <authorList>
            <person name="Zhao W."/>
            <person name="Zeng X."/>
            <person name="Xiao X."/>
        </authorList>
    </citation>
    <scope>NUCLEOTIDE SEQUENCE [LARGE SCALE GENOMIC DNA]</scope>
    <source>
        <strain evidence="2 3">A501</strain>
    </source>
</reference>
<keyword evidence="1" id="KW-0812">Transmembrane</keyword>
<evidence type="ECO:0000256" key="1">
    <source>
        <dbReference type="SAM" id="Phobius"/>
    </source>
</evidence>
<feature type="transmembrane region" description="Helical" evidence="1">
    <location>
        <begin position="6"/>
        <end position="28"/>
    </location>
</feature>
<dbReference type="Proteomes" id="UP000029980">
    <property type="component" value="Chromosome"/>
</dbReference>
<evidence type="ECO:0008006" key="4">
    <source>
        <dbReference type="Google" id="ProtNLM"/>
    </source>
</evidence>
<dbReference type="GeneID" id="25152042"/>